<evidence type="ECO:0000313" key="2">
    <source>
        <dbReference type="EMBL" id="KAF1967398.1"/>
    </source>
</evidence>
<evidence type="ECO:0000313" key="3">
    <source>
        <dbReference type="Proteomes" id="UP000800036"/>
    </source>
</evidence>
<feature type="compositionally biased region" description="Polar residues" evidence="1">
    <location>
        <begin position="57"/>
        <end position="66"/>
    </location>
</feature>
<protein>
    <submittedName>
        <fullName evidence="2">Uncharacterized protein</fullName>
    </submittedName>
</protein>
<dbReference type="EMBL" id="ML976733">
    <property type="protein sequence ID" value="KAF1967398.1"/>
    <property type="molecule type" value="Genomic_DNA"/>
</dbReference>
<evidence type="ECO:0000256" key="1">
    <source>
        <dbReference type="SAM" id="MobiDB-lite"/>
    </source>
</evidence>
<organism evidence="2 3">
    <name type="scientific">Bimuria novae-zelandiae CBS 107.79</name>
    <dbReference type="NCBI Taxonomy" id="1447943"/>
    <lineage>
        <taxon>Eukaryota</taxon>
        <taxon>Fungi</taxon>
        <taxon>Dikarya</taxon>
        <taxon>Ascomycota</taxon>
        <taxon>Pezizomycotina</taxon>
        <taxon>Dothideomycetes</taxon>
        <taxon>Pleosporomycetidae</taxon>
        <taxon>Pleosporales</taxon>
        <taxon>Massarineae</taxon>
        <taxon>Didymosphaeriaceae</taxon>
        <taxon>Bimuria</taxon>
    </lineage>
</organism>
<feature type="compositionally biased region" description="Polar residues" evidence="1">
    <location>
        <begin position="27"/>
        <end position="43"/>
    </location>
</feature>
<accession>A0A6A5URS7</accession>
<feature type="region of interest" description="Disordered" evidence="1">
    <location>
        <begin position="1"/>
        <end position="134"/>
    </location>
</feature>
<reference evidence="2" key="1">
    <citation type="journal article" date="2020" name="Stud. Mycol.">
        <title>101 Dothideomycetes genomes: a test case for predicting lifestyles and emergence of pathogens.</title>
        <authorList>
            <person name="Haridas S."/>
            <person name="Albert R."/>
            <person name="Binder M."/>
            <person name="Bloem J."/>
            <person name="Labutti K."/>
            <person name="Salamov A."/>
            <person name="Andreopoulos B."/>
            <person name="Baker S."/>
            <person name="Barry K."/>
            <person name="Bills G."/>
            <person name="Bluhm B."/>
            <person name="Cannon C."/>
            <person name="Castanera R."/>
            <person name="Culley D."/>
            <person name="Daum C."/>
            <person name="Ezra D."/>
            <person name="Gonzalez J."/>
            <person name="Henrissat B."/>
            <person name="Kuo A."/>
            <person name="Liang C."/>
            <person name="Lipzen A."/>
            <person name="Lutzoni F."/>
            <person name="Magnuson J."/>
            <person name="Mondo S."/>
            <person name="Nolan M."/>
            <person name="Ohm R."/>
            <person name="Pangilinan J."/>
            <person name="Park H.-J."/>
            <person name="Ramirez L."/>
            <person name="Alfaro M."/>
            <person name="Sun H."/>
            <person name="Tritt A."/>
            <person name="Yoshinaga Y."/>
            <person name="Zwiers L.-H."/>
            <person name="Turgeon B."/>
            <person name="Goodwin S."/>
            <person name="Spatafora J."/>
            <person name="Crous P."/>
            <person name="Grigoriev I."/>
        </authorList>
    </citation>
    <scope>NUCLEOTIDE SEQUENCE</scope>
    <source>
        <strain evidence="2">CBS 107.79</strain>
    </source>
</reference>
<gene>
    <name evidence="2" type="ORF">BU23DRAFT_573281</name>
</gene>
<dbReference type="AlphaFoldDB" id="A0A6A5URS7"/>
<keyword evidence="3" id="KW-1185">Reference proteome</keyword>
<sequence>MLKEARLLEWPPAARDAIQNLPKLEPQESNANSTTKSNSQTGSCKKPQDTPGKDKTTTTMPLTSLRSFYKDTFSHASKRVGKDSQKTGRETGNRHSLPPDRRRSAISPALLTAPGSTLPRPGHVSPYNTKQGAS</sequence>
<name>A0A6A5URS7_9PLEO</name>
<feature type="compositionally biased region" description="Basic and acidic residues" evidence="1">
    <location>
        <begin position="80"/>
        <end position="103"/>
    </location>
</feature>
<proteinExistence type="predicted"/>
<dbReference type="Proteomes" id="UP000800036">
    <property type="component" value="Unassembled WGS sequence"/>
</dbReference>
<feature type="compositionally biased region" description="Basic and acidic residues" evidence="1">
    <location>
        <begin position="46"/>
        <end position="56"/>
    </location>
</feature>